<organism evidence="4 5">
    <name type="scientific">Halalkalibacter akibai (strain ATCC 43226 / DSM 21942 / CIP 109018 / JCM 9157 / 1139)</name>
    <name type="common">Bacillus akibai</name>
    <dbReference type="NCBI Taxonomy" id="1236973"/>
    <lineage>
        <taxon>Bacteria</taxon>
        <taxon>Bacillati</taxon>
        <taxon>Bacillota</taxon>
        <taxon>Bacilli</taxon>
        <taxon>Bacillales</taxon>
        <taxon>Bacillaceae</taxon>
        <taxon>Halalkalibacter</taxon>
    </lineage>
</organism>
<dbReference type="InterPro" id="IPR014973">
    <property type="entry name" value="DUF1835"/>
</dbReference>
<evidence type="ECO:0000313" key="5">
    <source>
        <dbReference type="Proteomes" id="UP000018896"/>
    </source>
</evidence>
<feature type="domain" description="DUF1835" evidence="2">
    <location>
        <begin position="71"/>
        <end position="190"/>
    </location>
</feature>
<dbReference type="Pfam" id="PF12395">
    <property type="entry name" value="DUF3658"/>
    <property type="match status" value="1"/>
</dbReference>
<gene>
    <name evidence="4" type="ORF">JCM9157_4928</name>
</gene>
<evidence type="ECO:0000313" key="4">
    <source>
        <dbReference type="EMBL" id="GAE37611.1"/>
    </source>
</evidence>
<dbReference type="STRING" id="1236973.JCM9157_4928"/>
<dbReference type="InterPro" id="IPR022123">
    <property type="entry name" value="DUF3658"/>
</dbReference>
<evidence type="ECO:0000259" key="3">
    <source>
        <dbReference type="Pfam" id="PF12395"/>
    </source>
</evidence>
<dbReference type="EMBL" id="BAUV01000092">
    <property type="protein sequence ID" value="GAE37611.1"/>
    <property type="molecule type" value="Genomic_DNA"/>
</dbReference>
<keyword evidence="1" id="KW-0175">Coiled coil</keyword>
<comment type="caution">
    <text evidence="4">The sequence shown here is derived from an EMBL/GenBank/DDBJ whole genome shotgun (WGS) entry which is preliminary data.</text>
</comment>
<protein>
    <recommendedName>
        <fullName evidence="6">DUF1835 domain-containing protein</fullName>
    </recommendedName>
</protein>
<accession>W4QZV0</accession>
<dbReference type="eggNOG" id="ENOG502ZC22">
    <property type="taxonomic scope" value="Bacteria"/>
</dbReference>
<evidence type="ECO:0000256" key="1">
    <source>
        <dbReference type="SAM" id="Coils"/>
    </source>
</evidence>
<reference evidence="4 5" key="1">
    <citation type="journal article" date="2014" name="Genome Announc.">
        <title>Draft Genome Sequences of Three Alkaliphilic Bacillus Strains, Bacillus wakoensis JCM 9140T, Bacillus akibai JCM 9157T, and Bacillus hemicellulosilyticus JCM 9152T.</title>
        <authorList>
            <person name="Yuki M."/>
            <person name="Oshima K."/>
            <person name="Suda W."/>
            <person name="Oshida Y."/>
            <person name="Kitamura K."/>
            <person name="Iida T."/>
            <person name="Hattori M."/>
            <person name="Ohkuma M."/>
        </authorList>
    </citation>
    <scope>NUCLEOTIDE SEQUENCE [LARGE SCALE GENOMIC DNA]</scope>
    <source>
        <strain evidence="4 5">JCM 9157</strain>
    </source>
</reference>
<evidence type="ECO:0000259" key="2">
    <source>
        <dbReference type="Pfam" id="PF08874"/>
    </source>
</evidence>
<dbReference type="Pfam" id="PF08874">
    <property type="entry name" value="DUF1835"/>
    <property type="match status" value="1"/>
</dbReference>
<dbReference type="OrthoDB" id="343110at2"/>
<name>W4QZV0_HALA3</name>
<sequence length="344" mass="40418">MIEELRDNIDKLSNSEAKSVLLQMILRLQVVLESKESQEEKLNEVENLYNEMVHLSQAKDKYEGMQEHQTIHLVCGESPAGALRYSLGSHQNKIIGFPDFFAEGPLKNLHNEEGFRKRHQWLMEHINMEMDYLEDEYENRFRKAVEQIKNSPENLPIIIWTSENVNEQIGLRYFLYLLQNHDNEIYVINTTLAYKELMDTDEIQYFIFHTGEAHPDQISAMNEQKRSKPLTIEVRHMYQNEWVELSKTDGVLRIWKENKVQTVSEDYFDSQIIHTAKNLHSQQEQVGFMKSGRIIGDLLGHVAGQIGDAFLEYRIRCLVYKGVFEIKGVPKGMRYYSVRLKDKE</sequence>
<keyword evidence="5" id="KW-1185">Reference proteome</keyword>
<dbReference type="RefSeq" id="WP_035668616.1">
    <property type="nucleotide sequence ID" value="NZ_BAUV01000092.1"/>
</dbReference>
<dbReference type="Proteomes" id="UP000018896">
    <property type="component" value="Unassembled WGS sequence"/>
</dbReference>
<feature type="coiled-coil region" evidence="1">
    <location>
        <begin position="28"/>
        <end position="55"/>
    </location>
</feature>
<proteinExistence type="predicted"/>
<dbReference type="AlphaFoldDB" id="W4QZV0"/>
<evidence type="ECO:0008006" key="6">
    <source>
        <dbReference type="Google" id="ProtNLM"/>
    </source>
</evidence>
<feature type="domain" description="DUF3658" evidence="3">
    <location>
        <begin position="225"/>
        <end position="336"/>
    </location>
</feature>